<dbReference type="EMBL" id="BSNL01000001">
    <property type="protein sequence ID" value="GLQ28162.1"/>
    <property type="molecule type" value="Genomic_DNA"/>
</dbReference>
<keyword evidence="7 9" id="KW-0472">Membrane</keyword>
<comment type="caution">
    <text evidence="11">The sequence shown here is derived from an EMBL/GenBank/DDBJ whole genome shotgun (WGS) entry which is preliminary data.</text>
</comment>
<evidence type="ECO:0000256" key="8">
    <source>
        <dbReference type="ARBA" id="ARBA00038436"/>
    </source>
</evidence>
<comment type="subcellular location">
    <subcellularLocation>
        <location evidence="1 9">Cell inner membrane</location>
        <topology evidence="1 9">Multi-pass membrane protein</topology>
    </subcellularLocation>
</comment>
<sequence length="194" mass="21927">MPHLVEDRPTAGHSHLVGSPPLLSRLIDRAIRFISVTAHLSWLVLIVVIISNVVLRYVLADSSVALEEWQWHLYGYGFMVGIAYCLVEDQHVRVDVLSEHWSPRRRAWVDLLAMFILIMPFAFVIARDSIPFVEFSHQLNEVSRSPGGLSHRWIIKAVIPFSMALVFLAALSRALLMIKIILESPSVQKGTPNV</sequence>
<feature type="transmembrane region" description="Helical" evidence="9">
    <location>
        <begin position="33"/>
        <end position="59"/>
    </location>
</feature>
<dbReference type="Proteomes" id="UP001161388">
    <property type="component" value="Unassembled WGS sequence"/>
</dbReference>
<keyword evidence="5 9" id="KW-0812">Transmembrane</keyword>
<comment type="function">
    <text evidence="9">Part of the tripartite ATP-independent periplasmic (TRAP) transport system.</text>
</comment>
<protein>
    <recommendedName>
        <fullName evidence="9">TRAP transporter small permease protein</fullName>
    </recommendedName>
</protein>
<evidence type="ECO:0000313" key="12">
    <source>
        <dbReference type="Proteomes" id="UP001161388"/>
    </source>
</evidence>
<dbReference type="PANTHER" id="PTHR35011:SF4">
    <property type="entry name" value="SLL1102 PROTEIN"/>
    <property type="match status" value="1"/>
</dbReference>
<keyword evidence="2 9" id="KW-0813">Transport</keyword>
<reference evidence="11" key="1">
    <citation type="journal article" date="2014" name="Int. J. Syst. Evol. Microbiol.">
        <title>Complete genome of a new Firmicutes species belonging to the dominant human colonic microbiota ('Ruminococcus bicirculans') reveals two chromosomes and a selective capacity to utilize plant glucans.</title>
        <authorList>
            <consortium name="NISC Comparative Sequencing Program"/>
            <person name="Wegmann U."/>
            <person name="Louis P."/>
            <person name="Goesmann A."/>
            <person name="Henrissat B."/>
            <person name="Duncan S.H."/>
            <person name="Flint H.J."/>
        </authorList>
    </citation>
    <scope>NUCLEOTIDE SEQUENCE</scope>
    <source>
        <strain evidence="11">NBRC 109915</strain>
    </source>
</reference>
<dbReference type="Pfam" id="PF04290">
    <property type="entry name" value="DctQ"/>
    <property type="match status" value="1"/>
</dbReference>
<comment type="subunit">
    <text evidence="9">The complex comprises the extracytoplasmic solute receptor protein and the two transmembrane proteins.</text>
</comment>
<gene>
    <name evidence="11" type="ORF">GCM10007927_29650</name>
</gene>
<proteinExistence type="inferred from homology"/>
<keyword evidence="6 9" id="KW-1133">Transmembrane helix</keyword>
<evidence type="ECO:0000256" key="6">
    <source>
        <dbReference type="ARBA" id="ARBA00022989"/>
    </source>
</evidence>
<evidence type="ECO:0000313" key="11">
    <source>
        <dbReference type="EMBL" id="GLQ28162.1"/>
    </source>
</evidence>
<evidence type="ECO:0000256" key="1">
    <source>
        <dbReference type="ARBA" id="ARBA00004429"/>
    </source>
</evidence>
<dbReference type="InterPro" id="IPR007387">
    <property type="entry name" value="TRAP_DctQ"/>
</dbReference>
<organism evidence="11 12">
    <name type="scientific">Sulfitobacter pacificus</name>
    <dbReference type="NCBI Taxonomy" id="1499314"/>
    <lineage>
        <taxon>Bacteria</taxon>
        <taxon>Pseudomonadati</taxon>
        <taxon>Pseudomonadota</taxon>
        <taxon>Alphaproteobacteria</taxon>
        <taxon>Rhodobacterales</taxon>
        <taxon>Roseobacteraceae</taxon>
        <taxon>Sulfitobacter</taxon>
    </lineage>
</organism>
<comment type="similarity">
    <text evidence="8 9">Belongs to the TRAP transporter small permease family.</text>
</comment>
<dbReference type="RefSeq" id="WP_284374595.1">
    <property type="nucleotide sequence ID" value="NZ_BSNL01000001.1"/>
</dbReference>
<evidence type="ECO:0000256" key="5">
    <source>
        <dbReference type="ARBA" id="ARBA00022692"/>
    </source>
</evidence>
<evidence type="ECO:0000256" key="9">
    <source>
        <dbReference type="RuleBase" id="RU369079"/>
    </source>
</evidence>
<dbReference type="InterPro" id="IPR055348">
    <property type="entry name" value="DctQ"/>
</dbReference>
<reference evidence="11" key="2">
    <citation type="submission" date="2023-01" db="EMBL/GenBank/DDBJ databases">
        <title>Draft genome sequence of Sulfitobacter pacificus strain NBRC 109915.</title>
        <authorList>
            <person name="Sun Q."/>
            <person name="Mori K."/>
        </authorList>
    </citation>
    <scope>NUCLEOTIDE SEQUENCE</scope>
    <source>
        <strain evidence="11">NBRC 109915</strain>
    </source>
</reference>
<keyword evidence="3" id="KW-1003">Cell membrane</keyword>
<keyword evidence="4 9" id="KW-0997">Cell inner membrane</keyword>
<accession>A0ABQ5VML4</accession>
<feature type="transmembrane region" description="Helical" evidence="9">
    <location>
        <begin position="107"/>
        <end position="126"/>
    </location>
</feature>
<evidence type="ECO:0000259" key="10">
    <source>
        <dbReference type="Pfam" id="PF04290"/>
    </source>
</evidence>
<evidence type="ECO:0000256" key="3">
    <source>
        <dbReference type="ARBA" id="ARBA00022475"/>
    </source>
</evidence>
<feature type="transmembrane region" description="Helical" evidence="9">
    <location>
        <begin position="71"/>
        <end position="87"/>
    </location>
</feature>
<evidence type="ECO:0000256" key="2">
    <source>
        <dbReference type="ARBA" id="ARBA00022448"/>
    </source>
</evidence>
<dbReference type="PANTHER" id="PTHR35011">
    <property type="entry name" value="2,3-DIKETO-L-GULONATE TRAP TRANSPORTER SMALL PERMEASE PROTEIN YIAM"/>
    <property type="match status" value="1"/>
</dbReference>
<feature type="transmembrane region" description="Helical" evidence="9">
    <location>
        <begin position="153"/>
        <end position="176"/>
    </location>
</feature>
<evidence type="ECO:0000256" key="4">
    <source>
        <dbReference type="ARBA" id="ARBA00022519"/>
    </source>
</evidence>
<keyword evidence="12" id="KW-1185">Reference proteome</keyword>
<name>A0ABQ5VML4_9RHOB</name>
<feature type="domain" description="Tripartite ATP-independent periplasmic transporters DctQ component" evidence="10">
    <location>
        <begin position="45"/>
        <end position="176"/>
    </location>
</feature>
<evidence type="ECO:0000256" key="7">
    <source>
        <dbReference type="ARBA" id="ARBA00023136"/>
    </source>
</evidence>